<evidence type="ECO:0000313" key="4">
    <source>
        <dbReference type="EMBL" id="NOI79177.1"/>
    </source>
</evidence>
<dbReference type="SMART" id="SM00829">
    <property type="entry name" value="PKS_ER"/>
    <property type="match status" value="1"/>
</dbReference>
<dbReference type="InterPro" id="IPR020843">
    <property type="entry name" value="ER"/>
</dbReference>
<evidence type="ECO:0000313" key="5">
    <source>
        <dbReference type="Proteomes" id="UP000572722"/>
    </source>
</evidence>
<dbReference type="InterPro" id="IPR036291">
    <property type="entry name" value="NAD(P)-bd_dom_sf"/>
</dbReference>
<keyword evidence="1" id="KW-0521">NADP</keyword>
<accession>A0AAE5GLU7</accession>
<reference evidence="4 5" key="1">
    <citation type="submission" date="2019-08" db="EMBL/GenBank/DDBJ databases">
        <title>Draft genome sequencing and comparative genomics of hatchery-associated Vibrios.</title>
        <authorList>
            <person name="Kehlet-Delgado H."/>
            <person name="Mueller R.S."/>
        </authorList>
    </citation>
    <scope>NUCLEOTIDE SEQUENCE [LARGE SCALE GENOMIC DNA]</scope>
    <source>
        <strain evidence="4 5">01-65-5-1</strain>
    </source>
</reference>
<dbReference type="Pfam" id="PF00107">
    <property type="entry name" value="ADH_zinc_N"/>
    <property type="match status" value="1"/>
</dbReference>
<dbReference type="InterPro" id="IPR013149">
    <property type="entry name" value="ADH-like_C"/>
</dbReference>
<dbReference type="Gene3D" id="3.40.50.720">
    <property type="entry name" value="NAD(P)-binding Rossmann-like Domain"/>
    <property type="match status" value="1"/>
</dbReference>
<dbReference type="PANTHER" id="PTHR48106">
    <property type="entry name" value="QUINONE OXIDOREDUCTASE PIG3-RELATED"/>
    <property type="match status" value="1"/>
</dbReference>
<evidence type="ECO:0000256" key="1">
    <source>
        <dbReference type="ARBA" id="ARBA00022857"/>
    </source>
</evidence>
<keyword evidence="2" id="KW-0560">Oxidoreductase</keyword>
<evidence type="ECO:0000256" key="2">
    <source>
        <dbReference type="ARBA" id="ARBA00023002"/>
    </source>
</evidence>
<dbReference type="AlphaFoldDB" id="A0AAE5GLU7"/>
<dbReference type="SUPFAM" id="SSF51735">
    <property type="entry name" value="NAD(P)-binding Rossmann-fold domains"/>
    <property type="match status" value="1"/>
</dbReference>
<name>A0AAE5GLU7_9VIBR</name>
<dbReference type="Proteomes" id="UP000572722">
    <property type="component" value="Unassembled WGS sequence"/>
</dbReference>
<proteinExistence type="predicted"/>
<protein>
    <submittedName>
        <fullName evidence="4">Zinc-binding alcohol dehydrogenase family protein</fullName>
    </submittedName>
</protein>
<dbReference type="EMBL" id="VTXO01000001">
    <property type="protein sequence ID" value="NOI79177.1"/>
    <property type="molecule type" value="Genomic_DNA"/>
</dbReference>
<dbReference type="GO" id="GO:0016651">
    <property type="term" value="F:oxidoreductase activity, acting on NAD(P)H"/>
    <property type="evidence" value="ECO:0007669"/>
    <property type="project" value="TreeGrafter"/>
</dbReference>
<dbReference type="InterPro" id="IPR011032">
    <property type="entry name" value="GroES-like_sf"/>
</dbReference>
<comment type="caution">
    <text evidence="4">The sequence shown here is derived from an EMBL/GenBank/DDBJ whole genome shotgun (WGS) entry which is preliminary data.</text>
</comment>
<dbReference type="InterPro" id="IPR013154">
    <property type="entry name" value="ADH-like_N"/>
</dbReference>
<gene>
    <name evidence="4" type="ORF">F0237_00785</name>
</gene>
<feature type="domain" description="Enoyl reductase (ER)" evidence="3">
    <location>
        <begin position="10"/>
        <end position="325"/>
    </location>
</feature>
<dbReference type="RefSeq" id="WP_171319920.1">
    <property type="nucleotide sequence ID" value="NZ_VTXO01000001.1"/>
</dbReference>
<sequence>MKAVILESTGGSEKLEYKDIDKPGLEAGQVLVQIKAAPINFIDTVIREGNMPPGMMPDLPFISGVEGSGIVADANGTVLKQGQKVAFLGPIGASTYAEYTAVDADKLVLLSDDANVLEAGAMPVTYFTAYHMLHNVVRAQEDKFALVYASTGGVGTALIQLAKVAGLKVIALDRKDDKVKQALEIGADFAFNSTEDWIEEVKKVTGGKGVDYIFNPVAGDTIAQDLEVLATLGHIVVFGFLAGVGETNLQAEAVKHFGKAPTITYSEIYATFFSNFPLVKQSMDAIYQLLGEGKIKPVYSTMPLADAAKAHDLLESGKIMGKMLLTPGTE</sequence>
<dbReference type="Pfam" id="PF08240">
    <property type="entry name" value="ADH_N"/>
    <property type="match status" value="1"/>
</dbReference>
<dbReference type="Gene3D" id="3.90.180.10">
    <property type="entry name" value="Medium-chain alcohol dehydrogenases, catalytic domain"/>
    <property type="match status" value="1"/>
</dbReference>
<organism evidence="4 5">
    <name type="scientific">Vibrio tubiashii</name>
    <dbReference type="NCBI Taxonomy" id="29498"/>
    <lineage>
        <taxon>Bacteria</taxon>
        <taxon>Pseudomonadati</taxon>
        <taxon>Pseudomonadota</taxon>
        <taxon>Gammaproteobacteria</taxon>
        <taxon>Vibrionales</taxon>
        <taxon>Vibrionaceae</taxon>
        <taxon>Vibrio</taxon>
        <taxon>Vibrio oreintalis group</taxon>
    </lineage>
</organism>
<evidence type="ECO:0000259" key="3">
    <source>
        <dbReference type="SMART" id="SM00829"/>
    </source>
</evidence>
<dbReference type="GO" id="GO:0070402">
    <property type="term" value="F:NADPH binding"/>
    <property type="evidence" value="ECO:0007669"/>
    <property type="project" value="TreeGrafter"/>
</dbReference>
<dbReference type="PANTHER" id="PTHR48106:SF18">
    <property type="entry name" value="QUINONE OXIDOREDUCTASE PIG3"/>
    <property type="match status" value="1"/>
</dbReference>
<dbReference type="SUPFAM" id="SSF50129">
    <property type="entry name" value="GroES-like"/>
    <property type="match status" value="1"/>
</dbReference>